<dbReference type="Gene3D" id="1.10.238.10">
    <property type="entry name" value="EF-hand"/>
    <property type="match status" value="2"/>
</dbReference>
<evidence type="ECO:0000313" key="2">
    <source>
        <dbReference type="Proteomes" id="UP000694580"/>
    </source>
</evidence>
<protein>
    <submittedName>
        <fullName evidence="1">Uncharacterized protein</fullName>
    </submittedName>
</protein>
<organism evidence="1 2">
    <name type="scientific">Denticeps clupeoides</name>
    <name type="common">denticle herring</name>
    <dbReference type="NCBI Taxonomy" id="299321"/>
    <lineage>
        <taxon>Eukaryota</taxon>
        <taxon>Metazoa</taxon>
        <taxon>Chordata</taxon>
        <taxon>Craniata</taxon>
        <taxon>Vertebrata</taxon>
        <taxon>Euteleostomi</taxon>
        <taxon>Actinopterygii</taxon>
        <taxon>Neopterygii</taxon>
        <taxon>Teleostei</taxon>
        <taxon>Clupei</taxon>
        <taxon>Clupeiformes</taxon>
        <taxon>Denticipitoidei</taxon>
        <taxon>Denticipitidae</taxon>
        <taxon>Denticeps</taxon>
    </lineage>
</organism>
<proteinExistence type="predicted"/>
<reference evidence="1" key="3">
    <citation type="submission" date="2025-09" db="UniProtKB">
        <authorList>
            <consortium name="Ensembl"/>
        </authorList>
    </citation>
    <scope>IDENTIFICATION</scope>
</reference>
<name>A0AAY4CAT5_9TELE</name>
<reference evidence="1 2" key="1">
    <citation type="submission" date="2020-06" db="EMBL/GenBank/DDBJ databases">
        <authorList>
            <consortium name="Wellcome Sanger Institute Data Sharing"/>
        </authorList>
    </citation>
    <scope>NUCLEOTIDE SEQUENCE [LARGE SCALE GENOMIC DNA]</scope>
</reference>
<keyword evidence="2" id="KW-1185">Reference proteome</keyword>
<evidence type="ECO:0000313" key="1">
    <source>
        <dbReference type="Ensembl" id="ENSDCDP00010029706.1"/>
    </source>
</evidence>
<dbReference type="AlphaFoldDB" id="A0AAY4CAT5"/>
<dbReference type="Ensembl" id="ENSDCDT00010036827.1">
    <property type="protein sequence ID" value="ENSDCDP00010029706.1"/>
    <property type="gene ID" value="ENSDCDG00010018952.1"/>
</dbReference>
<sequence>MGNVPASRYKQFSTELTYHEFKRFFGLRMLSEGGDAYLRTMFSGGCIDFMEDVAALSPLLKGSVRQRLRNTFYEFAFLQAVWAINGIEQEMSAEDFTDTVYNETDINVPFILPSKFDYLLLIPLTCACQSIWDVIQACNLIHDR</sequence>
<reference evidence="1" key="2">
    <citation type="submission" date="2025-08" db="UniProtKB">
        <authorList>
            <consortium name="Ensembl"/>
        </authorList>
    </citation>
    <scope>IDENTIFICATION</scope>
</reference>
<dbReference type="Proteomes" id="UP000694580">
    <property type="component" value="Chromosome 12"/>
</dbReference>
<accession>A0AAY4CAT5</accession>